<sequence>MHLILFFRLLTPRPPLHLYFPLFLFLHSSSSPFFSLPDPPPPPPRLSLNPPTPLGLGTSFPPHPCPFTHLTPPPPPFLVLFPIFFSLPGQFPPLHVPSSYSWFFFLIPVLSLPDRPTPPLILPPPVFPIPYPTSNFVLLYPNLTPSFPRFLSSPSPNFAFSTPIPRIRLSPTPIHPLNFVLLYLYPPPPPSLSFPHSPGSVPLTSSFPIPDFPSRRPSAIPVLVLFPLSCILLPPPFPSATFVFSLSPLPLSRLHSLLLCLFALLPSSIDCHTVSSPSRFPSLYPSSSSFFAAFSSPLYLPLPLPLFCSSWKSQHLGSRLRAVMQGKLVLTIRCYLSRCGKLYSFLTLHVPTPCVLHTLIKSRQGGPETICSFVLESHGRLRRGRWMEGWGWGGGG</sequence>
<dbReference type="EMBL" id="QCYY01003281">
    <property type="protein sequence ID" value="ROT64272.1"/>
    <property type="molecule type" value="Genomic_DNA"/>
</dbReference>
<evidence type="ECO:0000313" key="1">
    <source>
        <dbReference type="EMBL" id="ROT64272.1"/>
    </source>
</evidence>
<dbReference type="Proteomes" id="UP000283509">
    <property type="component" value="Unassembled WGS sequence"/>
</dbReference>
<comment type="caution">
    <text evidence="1">The sequence shown here is derived from an EMBL/GenBank/DDBJ whole genome shotgun (WGS) entry which is preliminary data.</text>
</comment>
<protein>
    <submittedName>
        <fullName evidence="1">Uncharacterized protein</fullName>
    </submittedName>
</protein>
<accession>A0A3R7PZA9</accession>
<proteinExistence type="predicted"/>
<evidence type="ECO:0000313" key="2">
    <source>
        <dbReference type="Proteomes" id="UP000283509"/>
    </source>
</evidence>
<keyword evidence="2" id="KW-1185">Reference proteome</keyword>
<organism evidence="1 2">
    <name type="scientific">Penaeus vannamei</name>
    <name type="common">Whiteleg shrimp</name>
    <name type="synonym">Litopenaeus vannamei</name>
    <dbReference type="NCBI Taxonomy" id="6689"/>
    <lineage>
        <taxon>Eukaryota</taxon>
        <taxon>Metazoa</taxon>
        <taxon>Ecdysozoa</taxon>
        <taxon>Arthropoda</taxon>
        <taxon>Crustacea</taxon>
        <taxon>Multicrustacea</taxon>
        <taxon>Malacostraca</taxon>
        <taxon>Eumalacostraca</taxon>
        <taxon>Eucarida</taxon>
        <taxon>Decapoda</taxon>
        <taxon>Dendrobranchiata</taxon>
        <taxon>Penaeoidea</taxon>
        <taxon>Penaeidae</taxon>
        <taxon>Penaeus</taxon>
    </lineage>
</organism>
<reference evidence="1 2" key="1">
    <citation type="submission" date="2018-04" db="EMBL/GenBank/DDBJ databases">
        <authorList>
            <person name="Zhang X."/>
            <person name="Yuan J."/>
            <person name="Li F."/>
            <person name="Xiang J."/>
        </authorList>
    </citation>
    <scope>NUCLEOTIDE SEQUENCE [LARGE SCALE GENOMIC DNA]</scope>
    <source>
        <tissue evidence="1">Muscle</tissue>
    </source>
</reference>
<reference evidence="1 2" key="2">
    <citation type="submission" date="2019-01" db="EMBL/GenBank/DDBJ databases">
        <title>The decoding of complex shrimp genome reveals the adaptation for benthos swimmer, frequently molting mechanism and breeding impact on genome.</title>
        <authorList>
            <person name="Sun Y."/>
            <person name="Gao Y."/>
            <person name="Yu Y."/>
        </authorList>
    </citation>
    <scope>NUCLEOTIDE SEQUENCE [LARGE SCALE GENOMIC DNA]</scope>
    <source>
        <tissue evidence="1">Muscle</tissue>
    </source>
</reference>
<name>A0A3R7PZA9_PENVA</name>
<dbReference type="AlphaFoldDB" id="A0A3R7PZA9"/>
<gene>
    <name evidence="1" type="ORF">C7M84_017797</name>
</gene>